<evidence type="ECO:0000256" key="1">
    <source>
        <dbReference type="ARBA" id="ARBA00022801"/>
    </source>
</evidence>
<sequence>MSQTDPSLDGLWPDGVTFRMVQAGGIRLHVAEAGPVDGRPLILLHGFPESARGWRRQVGPLTRAGFRVVMPDQRGYGASERPEGIAAYHLDRLAGDVISLADACGFRRFDLAGHDWGGLVAWWAASFHPDRVARLAILNAPHPGVVRDYLRHHPGQWLRSAYVGVFQIPALPERWMLARDAKVLRRAMVSTSRPGTFSGPEIDAYVREWRRPGALTAMLGWYRALARLPRRDAPRVRMPTLILWGRRDHALQAGLAEESLRLCDQGRVRWFPVATHWIQHEEAAAVSNALAGFFAPAGTGPGSPAAETSP</sequence>
<keyword evidence="4" id="KW-1185">Reference proteome</keyword>
<evidence type="ECO:0000313" key="4">
    <source>
        <dbReference type="Proteomes" id="UP001231124"/>
    </source>
</evidence>
<accession>A0ABU0HZW0</accession>
<dbReference type="PRINTS" id="PR00111">
    <property type="entry name" value="ABHYDROLASE"/>
</dbReference>
<dbReference type="Pfam" id="PF00561">
    <property type="entry name" value="Abhydrolase_1"/>
    <property type="match status" value="1"/>
</dbReference>
<dbReference type="PRINTS" id="PR00412">
    <property type="entry name" value="EPOXHYDRLASE"/>
</dbReference>
<dbReference type="InterPro" id="IPR000073">
    <property type="entry name" value="AB_hydrolase_1"/>
</dbReference>
<dbReference type="PANTHER" id="PTHR43329">
    <property type="entry name" value="EPOXIDE HYDROLASE"/>
    <property type="match status" value="1"/>
</dbReference>
<comment type="caution">
    <text evidence="3">The sequence shown here is derived from an EMBL/GenBank/DDBJ whole genome shotgun (WGS) entry which is preliminary data.</text>
</comment>
<evidence type="ECO:0000259" key="2">
    <source>
        <dbReference type="Pfam" id="PF00561"/>
    </source>
</evidence>
<dbReference type="Proteomes" id="UP001231124">
    <property type="component" value="Unassembled WGS sequence"/>
</dbReference>
<reference evidence="3 4" key="1">
    <citation type="submission" date="2023-07" db="EMBL/GenBank/DDBJ databases">
        <title>Genomic Encyclopedia of Type Strains, Phase IV (KMG-IV): sequencing the most valuable type-strain genomes for metagenomic binning, comparative biology and taxonomic classification.</title>
        <authorList>
            <person name="Goeker M."/>
        </authorList>
    </citation>
    <scope>NUCLEOTIDE SEQUENCE [LARGE SCALE GENOMIC DNA]</scope>
    <source>
        <strain evidence="3 4">DSM 19013</strain>
    </source>
</reference>
<feature type="domain" description="AB hydrolase-1" evidence="2">
    <location>
        <begin position="40"/>
        <end position="282"/>
    </location>
</feature>
<dbReference type="RefSeq" id="WP_370876607.1">
    <property type="nucleotide sequence ID" value="NZ_BPQE01000007.1"/>
</dbReference>
<dbReference type="InterPro" id="IPR000639">
    <property type="entry name" value="Epox_hydrolase-like"/>
</dbReference>
<keyword evidence="1" id="KW-0378">Hydrolase</keyword>
<dbReference type="Gene3D" id="3.40.50.1820">
    <property type="entry name" value="alpha/beta hydrolase"/>
    <property type="match status" value="1"/>
</dbReference>
<organism evidence="3 4">
    <name type="scientific">Methylobacterium aerolatum</name>
    <dbReference type="NCBI Taxonomy" id="418708"/>
    <lineage>
        <taxon>Bacteria</taxon>
        <taxon>Pseudomonadati</taxon>
        <taxon>Pseudomonadota</taxon>
        <taxon>Alphaproteobacteria</taxon>
        <taxon>Hyphomicrobiales</taxon>
        <taxon>Methylobacteriaceae</taxon>
        <taxon>Methylobacterium</taxon>
    </lineage>
</organism>
<evidence type="ECO:0000313" key="3">
    <source>
        <dbReference type="EMBL" id="MDQ0447387.1"/>
    </source>
</evidence>
<dbReference type="SUPFAM" id="SSF53474">
    <property type="entry name" value="alpha/beta-Hydrolases"/>
    <property type="match status" value="1"/>
</dbReference>
<proteinExistence type="predicted"/>
<protein>
    <submittedName>
        <fullName evidence="3">Pimeloyl-ACP methyl ester carboxylesterase</fullName>
    </submittedName>
</protein>
<dbReference type="EMBL" id="JAUSVP010000004">
    <property type="protein sequence ID" value="MDQ0447387.1"/>
    <property type="molecule type" value="Genomic_DNA"/>
</dbReference>
<name>A0ABU0HZW0_9HYPH</name>
<gene>
    <name evidence="3" type="ORF">QO012_001883</name>
</gene>
<dbReference type="InterPro" id="IPR029058">
    <property type="entry name" value="AB_hydrolase_fold"/>
</dbReference>